<keyword evidence="2" id="KW-1185">Reference proteome</keyword>
<evidence type="ECO:0000313" key="2">
    <source>
        <dbReference type="Proteomes" id="UP000287519"/>
    </source>
</evidence>
<name>A0A402C0C1_RHOWR</name>
<protein>
    <submittedName>
        <fullName evidence="1">Uncharacterized protein</fullName>
    </submittedName>
</protein>
<gene>
    <name evidence="1" type="ORF">Rhow_006468</name>
</gene>
<accession>A0A402C0C1</accession>
<comment type="caution">
    <text evidence="1">The sequence shown here is derived from an EMBL/GenBank/DDBJ whole genome shotgun (WGS) entry which is preliminary data.</text>
</comment>
<reference evidence="1 2" key="1">
    <citation type="submission" date="2018-11" db="EMBL/GenBank/DDBJ databases">
        <title>Microbial catabolism of amino acid.</title>
        <authorList>
            <person name="Hibi M."/>
            <person name="Ogawa J."/>
        </authorList>
    </citation>
    <scope>NUCLEOTIDE SEQUENCE [LARGE SCALE GENOMIC DNA]</scope>
    <source>
        <strain evidence="1 2">C31-06</strain>
    </source>
</reference>
<dbReference type="Proteomes" id="UP000287519">
    <property type="component" value="Unassembled WGS sequence"/>
</dbReference>
<sequence length="50" mass="5615">MGLWITPRLLPSESCPVIRSPAPVSAVPMARSSRAQCPNREWSEHVDDHF</sequence>
<dbReference type="EMBL" id="BHYM01000006">
    <property type="protein sequence ID" value="GCE37058.1"/>
    <property type="molecule type" value="Genomic_DNA"/>
</dbReference>
<proteinExistence type="predicted"/>
<dbReference type="AlphaFoldDB" id="A0A402C0C1"/>
<organism evidence="1 2">
    <name type="scientific">Rhodococcus wratislaviensis</name>
    <name type="common">Tsukamurella wratislaviensis</name>
    <dbReference type="NCBI Taxonomy" id="44752"/>
    <lineage>
        <taxon>Bacteria</taxon>
        <taxon>Bacillati</taxon>
        <taxon>Actinomycetota</taxon>
        <taxon>Actinomycetes</taxon>
        <taxon>Mycobacteriales</taxon>
        <taxon>Nocardiaceae</taxon>
        <taxon>Rhodococcus</taxon>
    </lineage>
</organism>
<evidence type="ECO:0000313" key="1">
    <source>
        <dbReference type="EMBL" id="GCE37058.1"/>
    </source>
</evidence>